<dbReference type="Gene3D" id="1.20.1270.360">
    <property type="match status" value="1"/>
</dbReference>
<dbReference type="RefSeq" id="WP_009181921.1">
    <property type="nucleotide sequence ID" value="NZ_CM001368.1"/>
</dbReference>
<dbReference type="Proteomes" id="UP000004662">
    <property type="component" value="Chromosome"/>
</dbReference>
<gene>
    <name evidence="1" type="ORF">DFW101_2544</name>
</gene>
<accession>G7Q8D6</accession>
<proteinExistence type="predicted"/>
<evidence type="ECO:0000313" key="2">
    <source>
        <dbReference type="Proteomes" id="UP000004662"/>
    </source>
</evidence>
<dbReference type="InterPro" id="IPR044543">
    <property type="entry name" value="YHJQ-like"/>
</dbReference>
<dbReference type="Pfam" id="PF03860">
    <property type="entry name" value="Csp"/>
    <property type="match status" value="1"/>
</dbReference>
<dbReference type="OrthoDB" id="5396211at2"/>
<dbReference type="CDD" id="cd08026">
    <property type="entry name" value="DUF326"/>
    <property type="match status" value="1"/>
</dbReference>
<dbReference type="EMBL" id="CM001368">
    <property type="protein sequence ID" value="EHJ48548.1"/>
    <property type="molecule type" value="Genomic_DNA"/>
</dbReference>
<sequence length="131" mass="14072">MKTKDMLQSHPRRHPLAESLAPCVDSCFECAQACTHCADACLNEQEHLPHLVACIRKNLVCADICAATGTVLSRLPEADDQAAKALLQACLTACRACADECERHAPMMEHCRICAAACQDCATTCETLLGA</sequence>
<name>G7Q8D6_9BACT</name>
<organism evidence="1 2">
    <name type="scientific">Solidesulfovibrio carbinoliphilus subsp. oakridgensis</name>
    <dbReference type="NCBI Taxonomy" id="694327"/>
    <lineage>
        <taxon>Bacteria</taxon>
        <taxon>Pseudomonadati</taxon>
        <taxon>Thermodesulfobacteriota</taxon>
        <taxon>Desulfovibrionia</taxon>
        <taxon>Desulfovibrionales</taxon>
        <taxon>Desulfovibrionaceae</taxon>
        <taxon>Solidesulfovibrio</taxon>
    </lineage>
</organism>
<dbReference type="AlphaFoldDB" id="G7Q8D6"/>
<dbReference type="PANTHER" id="PTHR37310">
    <property type="entry name" value="CYTOPLASMIC PROTEIN-RELATED"/>
    <property type="match status" value="1"/>
</dbReference>
<keyword evidence="2" id="KW-1185">Reference proteome</keyword>
<evidence type="ECO:0008006" key="3">
    <source>
        <dbReference type="Google" id="ProtNLM"/>
    </source>
</evidence>
<dbReference type="HOGENOM" id="CLU_142273_1_1_7"/>
<protein>
    <recommendedName>
        <fullName evidence="3">Ferredoxin</fullName>
    </recommendedName>
</protein>
<reference evidence="2" key="1">
    <citation type="journal article" date="2015" name="Genome Announc.">
        <title>High-Quality Draft Genome Sequence of Desulfovibrio carbinoliphilus FW-101-2B, an Organic Acid-Oxidizing Sulfate-Reducing Bacterium Isolated from Uranium(VI)-Contaminated Groundwater.</title>
        <authorList>
            <person name="Ramsay B.D."/>
            <person name="Hwang C."/>
            <person name="Woo H.L."/>
            <person name="Carroll S.L."/>
            <person name="Lucas S."/>
            <person name="Han J."/>
            <person name="Lapidus A.L."/>
            <person name="Cheng J.F."/>
            <person name="Goodwin L.A."/>
            <person name="Pitluck S."/>
            <person name="Peters L."/>
            <person name="Chertkov O."/>
            <person name="Held B."/>
            <person name="Detter J.C."/>
            <person name="Han C.S."/>
            <person name="Tapia R."/>
            <person name="Land M.L."/>
            <person name="Hauser L.J."/>
            <person name="Kyrpides N.C."/>
            <person name="Ivanova N.N."/>
            <person name="Mikhailova N."/>
            <person name="Pagani I."/>
            <person name="Woyke T."/>
            <person name="Arkin A.P."/>
            <person name="Dehal P."/>
            <person name="Chivian D."/>
            <person name="Criddle C.S."/>
            <person name="Wu W."/>
            <person name="Chakraborty R."/>
            <person name="Hazen T.C."/>
            <person name="Fields M.W."/>
        </authorList>
    </citation>
    <scope>NUCLEOTIDE SEQUENCE [LARGE SCALE GENOMIC DNA]</scope>
    <source>
        <strain evidence="2">FW-101-2B</strain>
    </source>
</reference>
<evidence type="ECO:0000313" key="1">
    <source>
        <dbReference type="EMBL" id="EHJ48548.1"/>
    </source>
</evidence>
<dbReference type="PANTHER" id="PTHR37310:SF1">
    <property type="entry name" value="CYTOPLASMIC PROTEIN"/>
    <property type="match status" value="1"/>
</dbReference>
<dbReference type="eggNOG" id="ENOG5032SB1">
    <property type="taxonomic scope" value="Bacteria"/>
</dbReference>
<dbReference type="InterPro" id="IPR005560">
    <property type="entry name" value="Csp_YhjQ"/>
</dbReference>